<feature type="transmembrane region" description="Helical" evidence="6">
    <location>
        <begin position="225"/>
        <end position="245"/>
    </location>
</feature>
<protein>
    <submittedName>
        <fullName evidence="8">AGRG2 protein</fullName>
    </submittedName>
</protein>
<comment type="caution">
    <text evidence="8">The sequence shown here is derived from an EMBL/GenBank/DDBJ whole genome shotgun (WGS) entry which is preliminary data.</text>
</comment>
<feature type="domain" description="G-protein coupled receptors family 2 profile 2" evidence="7">
    <location>
        <begin position="114"/>
        <end position="290"/>
    </location>
</feature>
<dbReference type="InterPro" id="IPR046338">
    <property type="entry name" value="GAIN_dom_sf"/>
</dbReference>
<reference evidence="8 9" key="1">
    <citation type="journal article" date="2021" name="Cell">
        <title>Tracing the genetic footprints of vertebrate landing in non-teleost ray-finned fishes.</title>
        <authorList>
            <person name="Bi X."/>
            <person name="Wang K."/>
            <person name="Yang L."/>
            <person name="Pan H."/>
            <person name="Jiang H."/>
            <person name="Wei Q."/>
            <person name="Fang M."/>
            <person name="Yu H."/>
            <person name="Zhu C."/>
            <person name="Cai Y."/>
            <person name="He Y."/>
            <person name="Gan X."/>
            <person name="Zeng H."/>
            <person name="Yu D."/>
            <person name="Zhu Y."/>
            <person name="Jiang H."/>
            <person name="Qiu Q."/>
            <person name="Yang H."/>
            <person name="Zhang Y.E."/>
            <person name="Wang W."/>
            <person name="Zhu M."/>
            <person name="He S."/>
            <person name="Zhang G."/>
        </authorList>
    </citation>
    <scope>NUCLEOTIDE SEQUENCE [LARGE SCALE GENOMIC DNA]</scope>
    <source>
        <strain evidence="8">Bchr_013</strain>
    </source>
</reference>
<dbReference type="InterPro" id="IPR017981">
    <property type="entry name" value="GPCR_2-like_7TM"/>
</dbReference>
<evidence type="ECO:0000313" key="8">
    <source>
        <dbReference type="EMBL" id="KAG2470127.1"/>
    </source>
</evidence>
<proteinExistence type="predicted"/>
<dbReference type="SMART" id="SM00303">
    <property type="entry name" value="GPS"/>
    <property type="match status" value="1"/>
</dbReference>
<keyword evidence="4 6" id="KW-0472">Membrane</keyword>
<dbReference type="Proteomes" id="UP000886611">
    <property type="component" value="Unassembled WGS sequence"/>
</dbReference>
<dbReference type="Pfam" id="PF00002">
    <property type="entry name" value="7tm_2"/>
    <property type="match status" value="1"/>
</dbReference>
<comment type="subcellular location">
    <subcellularLocation>
        <location evidence="1">Membrane</location>
        <topology evidence="1">Multi-pass membrane protein</topology>
    </subcellularLocation>
</comment>
<dbReference type="PANTHER" id="PTHR12011">
    <property type="entry name" value="ADHESION G-PROTEIN COUPLED RECEPTOR"/>
    <property type="match status" value="1"/>
</dbReference>
<feature type="transmembrane region" description="Helical" evidence="6">
    <location>
        <begin position="181"/>
        <end position="205"/>
    </location>
</feature>
<name>A0A8X8BXW0_POLSE</name>
<dbReference type="GO" id="GO:0007166">
    <property type="term" value="P:cell surface receptor signaling pathway"/>
    <property type="evidence" value="ECO:0007669"/>
    <property type="project" value="InterPro"/>
</dbReference>
<keyword evidence="3 6" id="KW-1133">Transmembrane helix</keyword>
<dbReference type="PROSITE" id="PS50261">
    <property type="entry name" value="G_PROTEIN_RECEP_F2_4"/>
    <property type="match status" value="1"/>
</dbReference>
<dbReference type="Gene3D" id="2.60.220.50">
    <property type="match status" value="1"/>
</dbReference>
<dbReference type="EMBL" id="JAATIS010000147">
    <property type="protein sequence ID" value="KAG2470127.1"/>
    <property type="molecule type" value="Genomic_DNA"/>
</dbReference>
<evidence type="ECO:0000256" key="2">
    <source>
        <dbReference type="ARBA" id="ARBA00022692"/>
    </source>
</evidence>
<feature type="transmembrane region" description="Helical" evidence="6">
    <location>
        <begin position="154"/>
        <end position="175"/>
    </location>
</feature>
<feature type="non-terminal residue" evidence="8">
    <location>
        <position position="437"/>
    </location>
</feature>
<dbReference type="InterPro" id="IPR000832">
    <property type="entry name" value="GPCR_2_secretin-like"/>
</dbReference>
<evidence type="ECO:0000256" key="3">
    <source>
        <dbReference type="ARBA" id="ARBA00022989"/>
    </source>
</evidence>
<dbReference type="InterPro" id="IPR000203">
    <property type="entry name" value="GPS"/>
</dbReference>
<dbReference type="GO" id="GO:0004930">
    <property type="term" value="F:G protein-coupled receptor activity"/>
    <property type="evidence" value="ECO:0007669"/>
    <property type="project" value="InterPro"/>
</dbReference>
<evidence type="ECO:0000256" key="5">
    <source>
        <dbReference type="SAM" id="MobiDB-lite"/>
    </source>
</evidence>
<evidence type="ECO:0000313" key="9">
    <source>
        <dbReference type="Proteomes" id="UP000886611"/>
    </source>
</evidence>
<evidence type="ECO:0000256" key="6">
    <source>
        <dbReference type="SAM" id="Phobius"/>
    </source>
</evidence>
<dbReference type="GO" id="GO:0005886">
    <property type="term" value="C:plasma membrane"/>
    <property type="evidence" value="ECO:0007669"/>
    <property type="project" value="TreeGrafter"/>
</dbReference>
<dbReference type="Gene3D" id="1.20.1070.10">
    <property type="entry name" value="Rhodopsin 7-helix transmembrane proteins"/>
    <property type="match status" value="1"/>
</dbReference>
<dbReference type="GO" id="GO:0007189">
    <property type="term" value="P:adenylate cyclase-activating G protein-coupled receptor signaling pathway"/>
    <property type="evidence" value="ECO:0007669"/>
    <property type="project" value="TreeGrafter"/>
</dbReference>
<dbReference type="PANTHER" id="PTHR12011:SF347">
    <property type="entry name" value="FI21270P1-RELATED"/>
    <property type="match status" value="1"/>
</dbReference>
<organism evidence="8 9">
    <name type="scientific">Polypterus senegalus</name>
    <name type="common">Senegal bichir</name>
    <dbReference type="NCBI Taxonomy" id="55291"/>
    <lineage>
        <taxon>Eukaryota</taxon>
        <taxon>Metazoa</taxon>
        <taxon>Chordata</taxon>
        <taxon>Craniata</taxon>
        <taxon>Vertebrata</taxon>
        <taxon>Euteleostomi</taxon>
        <taxon>Actinopterygii</taxon>
        <taxon>Polypteriformes</taxon>
        <taxon>Polypteridae</taxon>
        <taxon>Polypterus</taxon>
    </lineage>
</organism>
<feature type="transmembrane region" description="Helical" evidence="6">
    <location>
        <begin position="265"/>
        <end position="291"/>
    </location>
</feature>
<feature type="region of interest" description="Disordered" evidence="5">
    <location>
        <begin position="1"/>
        <end position="29"/>
    </location>
</feature>
<evidence type="ECO:0000256" key="4">
    <source>
        <dbReference type="ARBA" id="ARBA00023136"/>
    </source>
</evidence>
<evidence type="ECO:0000256" key="1">
    <source>
        <dbReference type="ARBA" id="ARBA00004141"/>
    </source>
</evidence>
<accession>A0A8X8BXW0</accession>
<dbReference type="Pfam" id="PF01825">
    <property type="entry name" value="GPS"/>
    <property type="match status" value="1"/>
</dbReference>
<sequence>MEADPSRDAWSASECSSATPGSDVKGAPGAHPVENKRACLLTVCKLESGVGAGRGAREERKGSVQDAGNWSTLGCTTLVEDNVVTCGCHHLSNFAVLMKPYDLTDQQEKESDTLTYISYIGCGLSAFFMTVVILDQPISSAMSQQTSIDQSWFIHLSLAGALLLLNIGFLCSAAIPAIRSISWLCTTTGLFLHFFLICTFTWMALEAYQMFMLMCRRNHTSLKAYGLKVCFVGWGVPALIVLSIVTIKRDSYGVNGDMCWVTNNIVTYVSVIGYFGLVFIFTTGVLAAVLCKLTKIWLASKQAMKEKRSSSEVTGKRIVVLSDNKGDMRKIQALNPNTKTITGTISVIYRPKSEQYPNGHYDVCIKGKVVTVSGDGKVYTAVARGLDPDGSESKVTEKATELKALSSKTLTENVSQWSVVIQRKKWVDEFRGVSIKP</sequence>
<keyword evidence="9" id="KW-1185">Reference proteome</keyword>
<feature type="transmembrane region" description="Helical" evidence="6">
    <location>
        <begin position="116"/>
        <end position="134"/>
    </location>
</feature>
<evidence type="ECO:0000259" key="7">
    <source>
        <dbReference type="PROSITE" id="PS50261"/>
    </source>
</evidence>
<feature type="non-terminal residue" evidence="8">
    <location>
        <position position="1"/>
    </location>
</feature>
<keyword evidence="2 6" id="KW-0812">Transmembrane</keyword>
<dbReference type="AlphaFoldDB" id="A0A8X8BXW0"/>
<gene>
    <name evidence="8" type="primary">Adgrg2_1</name>
    <name evidence="8" type="ORF">GTO96_0022556</name>
</gene>